<sequence>MSKFIGRLVDVGIFKEAVRGTAGDPTFWLPQVNLTLDEQIQQVVDESSVGVVEDAIDANVTEKFVEGTLEGIIRAESFGLLLLSALGVDTPSADTPEAGVHTHAFTMGQTAQHPSLTLAVSEPNSAKRFALGMITSLDVEVALNEYAKFTAGLRAKVGVADALTPAYVEADERKVFLPQHGTFKTAVDLAGLTAAPAIEIKGFTLSINKNVEDDQSIGDLDPTDILNKQVAVEGTVEIMYDDTVFIDDMLADTARAMRLTLENTDITIGAVTSPKLEIDLARVKFSEVTKPFTNNDLVVQTVSFKAFYDLTDASMITVALINETTSY</sequence>
<dbReference type="InterPro" id="IPR044000">
    <property type="entry name" value="Phage_tube_2"/>
</dbReference>
<gene>
    <name evidence="1" type="ORF">LCGC14_1096940</name>
</gene>
<organism evidence="1">
    <name type="scientific">marine sediment metagenome</name>
    <dbReference type="NCBI Taxonomy" id="412755"/>
    <lineage>
        <taxon>unclassified sequences</taxon>
        <taxon>metagenomes</taxon>
        <taxon>ecological metagenomes</taxon>
    </lineage>
</organism>
<name>A0A0F9MAP7_9ZZZZ</name>
<proteinExistence type="predicted"/>
<dbReference type="EMBL" id="LAZR01004914">
    <property type="protein sequence ID" value="KKN04480.1"/>
    <property type="molecule type" value="Genomic_DNA"/>
</dbReference>
<protein>
    <submittedName>
        <fullName evidence="1">Uncharacterized protein</fullName>
    </submittedName>
</protein>
<comment type="caution">
    <text evidence="1">The sequence shown here is derived from an EMBL/GenBank/DDBJ whole genome shotgun (WGS) entry which is preliminary data.</text>
</comment>
<dbReference type="AlphaFoldDB" id="A0A0F9MAP7"/>
<evidence type="ECO:0000313" key="1">
    <source>
        <dbReference type="EMBL" id="KKN04480.1"/>
    </source>
</evidence>
<dbReference type="Pfam" id="PF18906">
    <property type="entry name" value="Phage_tube_2"/>
    <property type="match status" value="1"/>
</dbReference>
<accession>A0A0F9MAP7</accession>
<reference evidence="1" key="1">
    <citation type="journal article" date="2015" name="Nature">
        <title>Complex archaea that bridge the gap between prokaryotes and eukaryotes.</title>
        <authorList>
            <person name="Spang A."/>
            <person name="Saw J.H."/>
            <person name="Jorgensen S.L."/>
            <person name="Zaremba-Niedzwiedzka K."/>
            <person name="Martijn J."/>
            <person name="Lind A.E."/>
            <person name="van Eijk R."/>
            <person name="Schleper C."/>
            <person name="Guy L."/>
            <person name="Ettema T.J."/>
        </authorList>
    </citation>
    <scope>NUCLEOTIDE SEQUENCE</scope>
</reference>